<evidence type="ECO:0000259" key="16">
    <source>
        <dbReference type="PROSITE" id="PS50002"/>
    </source>
</evidence>
<evidence type="ECO:0000256" key="11">
    <source>
        <dbReference type="PROSITE-ProRule" id="PRU00191"/>
    </source>
</evidence>
<evidence type="ECO:0000256" key="6">
    <source>
        <dbReference type="ARBA" id="ARBA00022771"/>
    </source>
</evidence>
<dbReference type="GO" id="GO:0050853">
    <property type="term" value="P:B cell receptor signaling pathway"/>
    <property type="evidence" value="ECO:0007669"/>
    <property type="project" value="Ensembl"/>
</dbReference>
<evidence type="ECO:0000256" key="13">
    <source>
        <dbReference type="SAM" id="MobiDB-lite"/>
    </source>
</evidence>
<keyword evidence="2" id="KW-0597">Phosphoprotein</keyword>
<evidence type="ECO:0000256" key="10">
    <source>
        <dbReference type="ARBA" id="ARBA00072242"/>
    </source>
</evidence>
<organism evidence="21 22">
    <name type="scientific">Macaca fascicularis</name>
    <name type="common">Crab-eating macaque</name>
    <name type="synonym">Cynomolgus monkey</name>
    <dbReference type="NCBI Taxonomy" id="9541"/>
    <lineage>
        <taxon>Eukaryota</taxon>
        <taxon>Metazoa</taxon>
        <taxon>Chordata</taxon>
        <taxon>Craniata</taxon>
        <taxon>Vertebrata</taxon>
        <taxon>Euteleostomi</taxon>
        <taxon>Mammalia</taxon>
        <taxon>Eutheria</taxon>
        <taxon>Euarchontoglires</taxon>
        <taxon>Primates</taxon>
        <taxon>Haplorrhini</taxon>
        <taxon>Catarrhini</taxon>
        <taxon>Cercopithecidae</taxon>
        <taxon>Cercopithecinae</taxon>
        <taxon>Macaca</taxon>
    </lineage>
</organism>
<dbReference type="Gene3D" id="1.20.900.10">
    <property type="entry name" value="Dbl homology (DH) domain"/>
    <property type="match status" value="1"/>
</dbReference>
<dbReference type="Gene3D" id="3.30.505.10">
    <property type="entry name" value="SH2 domain"/>
    <property type="match status" value="1"/>
</dbReference>
<dbReference type="CDD" id="cd20869">
    <property type="entry name" value="C1_VAV3"/>
    <property type="match status" value="1"/>
</dbReference>
<dbReference type="PROSITE" id="PS50003">
    <property type="entry name" value="PH_DOMAIN"/>
    <property type="match status" value="1"/>
</dbReference>
<dbReference type="GO" id="GO:0009410">
    <property type="term" value="P:response to xenobiotic stimulus"/>
    <property type="evidence" value="ECO:0007669"/>
    <property type="project" value="Ensembl"/>
</dbReference>
<feature type="compositionally biased region" description="Pro residues" evidence="13">
    <location>
        <begin position="74"/>
        <end position="93"/>
    </location>
</feature>
<feature type="domain" description="Calponin-homology (CH)" evidence="19">
    <location>
        <begin position="225"/>
        <end position="343"/>
    </location>
</feature>
<dbReference type="SMART" id="SM00033">
    <property type="entry name" value="CH"/>
    <property type="match status" value="1"/>
</dbReference>
<dbReference type="Pfam" id="PF07653">
    <property type="entry name" value="SH3_2"/>
    <property type="match status" value="2"/>
</dbReference>
<dbReference type="GO" id="GO:0008270">
    <property type="term" value="F:zinc ion binding"/>
    <property type="evidence" value="ECO:0007669"/>
    <property type="project" value="UniProtKB-KW"/>
</dbReference>
<keyword evidence="22" id="KW-1185">Reference proteome</keyword>
<dbReference type="PROSITE" id="PS50010">
    <property type="entry name" value="DH_2"/>
    <property type="match status" value="1"/>
</dbReference>
<dbReference type="GO" id="GO:0051056">
    <property type="term" value="P:regulation of small GTPase mediated signal transduction"/>
    <property type="evidence" value="ECO:0007669"/>
    <property type="project" value="UniProtKB-ARBA"/>
</dbReference>
<dbReference type="InterPro" id="IPR035734">
    <property type="entry name" value="VAV3_SH3_2"/>
</dbReference>
<dbReference type="GO" id="GO:0005829">
    <property type="term" value="C:cytosol"/>
    <property type="evidence" value="ECO:0007669"/>
    <property type="project" value="UniProtKB-ARBA"/>
</dbReference>
<dbReference type="InterPro" id="IPR035881">
    <property type="entry name" value="VAV3_SH2"/>
</dbReference>
<evidence type="ECO:0000256" key="5">
    <source>
        <dbReference type="ARBA" id="ARBA00022737"/>
    </source>
</evidence>
<evidence type="ECO:0000259" key="15">
    <source>
        <dbReference type="PROSITE" id="PS50001"/>
    </source>
</evidence>
<dbReference type="PANTHER" id="PTHR45818:SF1">
    <property type="entry name" value="GUANINE NUCLEOTIDE EXCHANGE FACTOR VAV3"/>
    <property type="match status" value="1"/>
</dbReference>
<name>A0A2K5UT65_MACFA</name>
<dbReference type="InterPro" id="IPR055251">
    <property type="entry name" value="SOS1_NGEF_PH"/>
</dbReference>
<dbReference type="SUPFAM" id="SSF48065">
    <property type="entry name" value="DBL homology domain (DH-domain)"/>
    <property type="match status" value="1"/>
</dbReference>
<feature type="chain" id="PRO_5031420858" description="Proto-oncogene vav" evidence="14">
    <location>
        <begin position="20"/>
        <end position="1099"/>
    </location>
</feature>
<dbReference type="InterPro" id="IPR022613">
    <property type="entry name" value="CH_CAMSAP_2"/>
</dbReference>
<dbReference type="InterPro" id="IPR035899">
    <property type="entry name" value="DBL_dom_sf"/>
</dbReference>
<dbReference type="GO" id="GO:0038096">
    <property type="term" value="P:Fc-gamma receptor signaling pathway involved in phagocytosis"/>
    <property type="evidence" value="ECO:0007669"/>
    <property type="project" value="UniProtKB-ARBA"/>
</dbReference>
<dbReference type="CDD" id="cd21264">
    <property type="entry name" value="CH_VAV3"/>
    <property type="match status" value="1"/>
</dbReference>
<dbReference type="Pfam" id="PF11971">
    <property type="entry name" value="CAMSAP_CH"/>
    <property type="match status" value="1"/>
</dbReference>
<evidence type="ECO:0000256" key="9">
    <source>
        <dbReference type="ARBA" id="ARBA00058256"/>
    </source>
</evidence>
<dbReference type="PRINTS" id="PR00401">
    <property type="entry name" value="SH2DOMAIN"/>
</dbReference>
<feature type="region of interest" description="Disordered" evidence="13">
    <location>
        <begin position="68"/>
        <end position="116"/>
    </location>
</feature>
<dbReference type="GO" id="GO:0001772">
    <property type="term" value="C:immunological synapse"/>
    <property type="evidence" value="ECO:0007669"/>
    <property type="project" value="Ensembl"/>
</dbReference>
<dbReference type="InterPro" id="IPR001849">
    <property type="entry name" value="PH_domain"/>
</dbReference>
<dbReference type="GO" id="GO:0005085">
    <property type="term" value="F:guanyl-nucleotide exchange factor activity"/>
    <property type="evidence" value="ECO:0007669"/>
    <property type="project" value="UniProtKB-KW"/>
</dbReference>
<evidence type="ECO:0000256" key="8">
    <source>
        <dbReference type="ARBA" id="ARBA00022999"/>
    </source>
</evidence>
<evidence type="ECO:0000256" key="4">
    <source>
        <dbReference type="ARBA" id="ARBA00022723"/>
    </source>
</evidence>
<dbReference type="GO" id="GO:0035556">
    <property type="term" value="P:intracellular signal transduction"/>
    <property type="evidence" value="ECO:0007669"/>
    <property type="project" value="InterPro"/>
</dbReference>
<dbReference type="Gene3D" id="2.30.30.40">
    <property type="entry name" value="SH3 Domains"/>
    <property type="match status" value="2"/>
</dbReference>
<feature type="domain" description="Phorbol-ester/DAG-type" evidence="20">
    <location>
        <begin position="737"/>
        <end position="786"/>
    </location>
</feature>
<dbReference type="PROSITE" id="PS50001">
    <property type="entry name" value="SH2"/>
    <property type="match status" value="1"/>
</dbReference>
<dbReference type="AlphaFoldDB" id="A0A2K5UT65"/>
<dbReference type="PROSITE" id="PS50081">
    <property type="entry name" value="ZF_DAG_PE_2"/>
    <property type="match status" value="1"/>
</dbReference>
<dbReference type="VEuPathDB" id="HostDB:ENSMFAG00000030983"/>
<dbReference type="InterPro" id="IPR001715">
    <property type="entry name" value="CH_dom"/>
</dbReference>
<dbReference type="GO" id="GO:0008361">
    <property type="term" value="P:regulation of cell size"/>
    <property type="evidence" value="ECO:0007669"/>
    <property type="project" value="UniProtKB-ARBA"/>
</dbReference>
<gene>
    <name evidence="21" type="primary">VAV3</name>
</gene>
<protein>
    <recommendedName>
        <fullName evidence="10">Proto-oncogene vav</fullName>
    </recommendedName>
</protein>
<keyword evidence="3" id="KW-0344">Guanine-nucleotide releasing factor</keyword>
<dbReference type="GO" id="GO:0016477">
    <property type="term" value="P:cell migration"/>
    <property type="evidence" value="ECO:0007669"/>
    <property type="project" value="TreeGrafter"/>
</dbReference>
<feature type="domain" description="SH3" evidence="16">
    <location>
        <begin position="816"/>
        <end position="884"/>
    </location>
</feature>
<keyword evidence="1 12" id="KW-0728">SH3 domain</keyword>
<dbReference type="GO" id="GO:0006974">
    <property type="term" value="P:DNA damage response"/>
    <property type="evidence" value="ECO:0007669"/>
    <property type="project" value="Ensembl"/>
</dbReference>
<dbReference type="SMART" id="SM00326">
    <property type="entry name" value="SH3"/>
    <property type="match status" value="2"/>
</dbReference>
<dbReference type="FunFam" id="2.30.30.40:FF:000108">
    <property type="entry name" value="Vav guanine nucleotide exchange factor 3"/>
    <property type="match status" value="1"/>
</dbReference>
<dbReference type="SMART" id="SM00325">
    <property type="entry name" value="RhoGEF"/>
    <property type="match status" value="1"/>
</dbReference>
<evidence type="ECO:0000256" key="14">
    <source>
        <dbReference type="SAM" id="SignalP"/>
    </source>
</evidence>
<feature type="compositionally biased region" description="Basic residues" evidence="13">
    <location>
        <begin position="203"/>
        <end position="215"/>
    </location>
</feature>
<feature type="compositionally biased region" description="Basic and acidic residues" evidence="13">
    <location>
        <begin position="142"/>
        <end position="152"/>
    </location>
</feature>
<keyword evidence="4" id="KW-0479">Metal-binding</keyword>
<dbReference type="FunFam" id="3.30.60.20:FF:000015">
    <property type="entry name" value="Vav guanine nucleotide exchange factor 1"/>
    <property type="match status" value="1"/>
</dbReference>
<dbReference type="GO" id="GO:0030890">
    <property type="term" value="P:positive regulation of B cell proliferation"/>
    <property type="evidence" value="ECO:0007669"/>
    <property type="project" value="Ensembl"/>
</dbReference>
<dbReference type="PROSITE" id="PS50002">
    <property type="entry name" value="SH3"/>
    <property type="match status" value="2"/>
</dbReference>
<feature type="domain" description="PH" evidence="17">
    <location>
        <begin position="624"/>
        <end position="726"/>
    </location>
</feature>
<dbReference type="CDD" id="cd11981">
    <property type="entry name" value="SH3_VAV3_1"/>
    <property type="match status" value="1"/>
</dbReference>
<evidence type="ECO:0000256" key="2">
    <source>
        <dbReference type="ARBA" id="ARBA00022553"/>
    </source>
</evidence>
<dbReference type="CDD" id="cd10407">
    <property type="entry name" value="SH2_Vav3"/>
    <property type="match status" value="1"/>
</dbReference>
<evidence type="ECO:0000259" key="20">
    <source>
        <dbReference type="PROSITE" id="PS50081"/>
    </source>
</evidence>
<keyword evidence="6" id="KW-0863">Zinc-finger</keyword>
<dbReference type="Pfam" id="PF00017">
    <property type="entry name" value="SH2"/>
    <property type="match status" value="1"/>
</dbReference>
<evidence type="ECO:0000256" key="7">
    <source>
        <dbReference type="ARBA" id="ARBA00022833"/>
    </source>
</evidence>
<dbReference type="InterPro" id="IPR036872">
    <property type="entry name" value="CH_dom_sf"/>
</dbReference>
<dbReference type="Gene3D" id="2.30.29.30">
    <property type="entry name" value="Pleckstrin-homology domain (PH domain)/Phosphotyrosine-binding domain (PTB)"/>
    <property type="match status" value="1"/>
</dbReference>
<dbReference type="InterPro" id="IPR000980">
    <property type="entry name" value="SH2"/>
</dbReference>
<dbReference type="PROSITE" id="PS00741">
    <property type="entry name" value="DH_1"/>
    <property type="match status" value="1"/>
</dbReference>
<dbReference type="InterPro" id="IPR000219">
    <property type="entry name" value="DH_dom"/>
</dbReference>
<dbReference type="FunFam" id="1.10.418.10:FF:000019">
    <property type="entry name" value="Vav guanine nucleotide exchange factor 2"/>
    <property type="match status" value="1"/>
</dbReference>
<evidence type="ECO:0000256" key="1">
    <source>
        <dbReference type="ARBA" id="ARBA00022443"/>
    </source>
</evidence>
<evidence type="ECO:0000313" key="22">
    <source>
        <dbReference type="Proteomes" id="UP000233100"/>
    </source>
</evidence>
<dbReference type="CDD" id="cd11978">
    <property type="entry name" value="SH3_VAV3_2"/>
    <property type="match status" value="1"/>
</dbReference>
<dbReference type="Gene3D" id="1.10.418.10">
    <property type="entry name" value="Calponin-like domain"/>
    <property type="match status" value="1"/>
</dbReference>
<feature type="region of interest" description="Disordered" evidence="13">
    <location>
        <begin position="130"/>
        <end position="226"/>
    </location>
</feature>
<dbReference type="SUPFAM" id="SSF55550">
    <property type="entry name" value="SH2 domain"/>
    <property type="match status" value="1"/>
</dbReference>
<dbReference type="Proteomes" id="UP000233100">
    <property type="component" value="Chromosome 1"/>
</dbReference>
<dbReference type="InterPro" id="IPR001331">
    <property type="entry name" value="GDS_CDC24_CS"/>
</dbReference>
<dbReference type="FunFam" id="2.30.29.30:FF:000050">
    <property type="entry name" value="Vav guanine nucleotide exchange factor 2"/>
    <property type="match status" value="1"/>
</dbReference>
<dbReference type="InterPro" id="IPR037832">
    <property type="entry name" value="PH_Vav"/>
</dbReference>
<dbReference type="PANTHER" id="PTHR45818">
    <property type="entry name" value="PROTEIN VAV"/>
    <property type="match status" value="1"/>
</dbReference>
<dbReference type="SUPFAM" id="SSF50044">
    <property type="entry name" value="SH3-domain"/>
    <property type="match status" value="2"/>
</dbReference>
<dbReference type="InterPro" id="IPR036860">
    <property type="entry name" value="SH2_dom_sf"/>
</dbReference>
<dbReference type="SUPFAM" id="SSF47576">
    <property type="entry name" value="Calponin-homology domain, CH-domain"/>
    <property type="match status" value="1"/>
</dbReference>
<dbReference type="CDD" id="cd01223">
    <property type="entry name" value="PH_Vav"/>
    <property type="match status" value="1"/>
</dbReference>
<dbReference type="Pfam" id="PF00130">
    <property type="entry name" value="C1_1"/>
    <property type="match status" value="1"/>
</dbReference>
<reference evidence="21" key="3">
    <citation type="submission" date="2025-09" db="UniProtKB">
        <authorList>
            <consortium name="Ensembl"/>
        </authorList>
    </citation>
    <scope>IDENTIFICATION</scope>
</reference>
<dbReference type="GeneTree" id="ENSGT00940000155252"/>
<dbReference type="Pfam" id="PF22697">
    <property type="entry name" value="SOS1_NGEF_PH"/>
    <property type="match status" value="1"/>
</dbReference>
<proteinExistence type="predicted"/>
<dbReference type="Gene3D" id="3.30.60.20">
    <property type="match status" value="1"/>
</dbReference>
<dbReference type="InterPro" id="IPR036028">
    <property type="entry name" value="SH3-like_dom_sf"/>
</dbReference>
<evidence type="ECO:0000259" key="19">
    <source>
        <dbReference type="PROSITE" id="PS50021"/>
    </source>
</evidence>
<dbReference type="FunFam" id="1.20.900.10:FF:000009">
    <property type="entry name" value="Vav guanine nucleotide exchange factor 1"/>
    <property type="match status" value="1"/>
</dbReference>
<dbReference type="Pfam" id="PF00621">
    <property type="entry name" value="RhoGEF"/>
    <property type="match status" value="1"/>
</dbReference>
<dbReference type="PROSITE" id="PS50021">
    <property type="entry name" value="CH"/>
    <property type="match status" value="1"/>
</dbReference>
<dbReference type="FunFam" id="2.30.30.40:FF:000039">
    <property type="entry name" value="Vav guanine nucleotide exchange factor 3"/>
    <property type="match status" value="1"/>
</dbReference>
<feature type="signal peptide" evidence="14">
    <location>
        <begin position="1"/>
        <end position="19"/>
    </location>
</feature>
<reference evidence="21 22" key="1">
    <citation type="submission" date="2013-03" db="EMBL/GenBank/DDBJ databases">
        <authorList>
            <person name="Warren W."/>
            <person name="Wilson R.K."/>
        </authorList>
    </citation>
    <scope>NUCLEOTIDE SEQUENCE</scope>
</reference>
<dbReference type="InterPro" id="IPR011993">
    <property type="entry name" value="PH-like_dom_sf"/>
</dbReference>
<dbReference type="InterPro" id="IPR002219">
    <property type="entry name" value="PKC_DAG/PE"/>
</dbReference>
<dbReference type="Ensembl" id="ENSMFAT00000066165.2">
    <property type="protein sequence ID" value="ENSMFAP00000015638.2"/>
    <property type="gene ID" value="ENSMFAG00000030983.2"/>
</dbReference>
<feature type="domain" description="SH3" evidence="16">
    <location>
        <begin position="1040"/>
        <end position="1099"/>
    </location>
</feature>
<dbReference type="SMART" id="SM00109">
    <property type="entry name" value="C1"/>
    <property type="match status" value="1"/>
</dbReference>
<accession>A0A2K5UT65</accession>
<dbReference type="InterPro" id="IPR047015">
    <property type="entry name" value="VAV3_SH3_1"/>
</dbReference>
<feature type="domain" description="DH" evidence="18">
    <location>
        <begin position="416"/>
        <end position="595"/>
    </location>
</feature>
<dbReference type="FunFam" id="3.30.505.10:FF:000024">
    <property type="entry name" value="Vav guanine nucleotide exchange factor 2"/>
    <property type="match status" value="1"/>
</dbReference>
<dbReference type="Bgee" id="ENSMFAG00000030983">
    <property type="expression patterns" value="Expressed in adult mammalian kidney and 13 other cell types or tissues"/>
</dbReference>
<dbReference type="GO" id="GO:0038095">
    <property type="term" value="P:Fc-epsilon receptor signaling pathway"/>
    <property type="evidence" value="ECO:0007669"/>
    <property type="project" value="UniProtKB-ARBA"/>
</dbReference>
<dbReference type="SMART" id="SM00252">
    <property type="entry name" value="SH2"/>
    <property type="match status" value="1"/>
</dbReference>
<keyword evidence="14" id="KW-0732">Signal</keyword>
<dbReference type="InterPro" id="IPR001452">
    <property type="entry name" value="SH3_domain"/>
</dbReference>
<feature type="compositionally biased region" description="Low complexity" evidence="13">
    <location>
        <begin position="94"/>
        <end position="109"/>
    </location>
</feature>
<feature type="domain" description="SH2" evidence="15">
    <location>
        <begin position="896"/>
        <end position="990"/>
    </location>
</feature>
<dbReference type="CDD" id="cd00160">
    <property type="entry name" value="RhoGEF"/>
    <property type="match status" value="1"/>
</dbReference>
<evidence type="ECO:0000259" key="18">
    <source>
        <dbReference type="PROSITE" id="PS50010"/>
    </source>
</evidence>
<dbReference type="GO" id="GO:0030168">
    <property type="term" value="P:platelet activation"/>
    <property type="evidence" value="ECO:0007669"/>
    <property type="project" value="UniProtKB-ARBA"/>
</dbReference>
<dbReference type="PROSITE" id="PS00479">
    <property type="entry name" value="ZF_DAG_PE_1"/>
    <property type="match status" value="1"/>
</dbReference>
<evidence type="ECO:0000313" key="21">
    <source>
        <dbReference type="Ensembl" id="ENSMFAP00000015638.2"/>
    </source>
</evidence>
<sequence length="1099" mass="125005">MLWALFSFLWGVWVHQLIGRSFEHLFIGVPGGPYPIPVFSHTPLKAGKPPREKPQDAGGCVSPVKLQAGRGIPLWPPPLRRPLPAPRPRPPTPALAAGALPPAPLGTRGPQRDRPARWACSVAGRALESEACALQPPPSRPGRTESARDSLQRRPGRGAPGPGPEPSPARRPRPAGRGACSLDPARGKGRRLLASAGAEEPRRRRRRPHPRRPPRPGRVPEPSGMEPWKQCAQWLIHCKVLPANHRVTWDSAQVFDLAQTLRDGVLLCQLLNNLRAHSINLKEINLRPQMSQFLCLKNIRTFLMACCETFGMRKSELFEAFDLFDVRDFGKVIETLSRLSRTPIALATGIRPFPTEESINDEDVYKGLPDLIDETLVEDEEDLYDCVYGEDEGGEVYEDLMKAEEAHQPKCPENDIRSCCLAEIKQTEEKYTETLESIEKYFMAPLKRFLTAAEFDSVFMNIPELVKLHRNLMQEIHDSIVNKNDHNLYQVFINYKERLVIYGQYCSGVESAISSLDYISKTKEDVKLKLEECSKRANNGKFTLRDLLVVPMQRVLKYHLLLQELVKHTTDATEKANLKLALDAMKDLAQYVNEVKRDNETLREIKQFQLSIENLNQPVLLFGRPQGDGEIRITTLDKHTKQERHIFLFDLAVIVCKRKGDNYEMKEIIDLQQYKIANNPTTDKENKKWSYGFYLIHTQGQNGLEFYCKTKDLKKKWLEQFEMALSNIRPDYADSNFHDFKMHTFTRVTSCKVCQMLLRGTFYQGYLCFKCGARAHKECLGRVDNCGRVNSGEQGTLKLPEKRTNGLRRTPKQVDPGLPKMQVIRNYSGTPPPALHEGPPLHLQAGDTVELLRGDAHSLFWQGRNLASGEVGFFPSDAVKPCPCVPKPVDYSCQPWYAGAMERLQAETELINRVNSTYLVRHRTKESGEYAISIKYNNEAKHIKILTRDGFFHIAENRKFKSLMELVEYYKHHSLKEGFRTLDTTLQFPYKEPEHSTGQRVNRAGNSSPSLFCGFSFVTPPDYSFVPPSSTPFWSVLSPKVLGIAIARYDFCARDMRELSLLKGDVVKIYTKMSANGWWRGEVNGRVGWFPSTYVEEDE</sequence>
<comment type="function">
    <text evidence="9">Couples tyrosine kinase signals with the activation of the Rho/Rac GTPases, thus leading to cell differentiation and/or proliferation.</text>
</comment>
<reference evidence="21" key="2">
    <citation type="submission" date="2025-08" db="UniProtKB">
        <authorList>
            <consortium name="Ensembl"/>
        </authorList>
    </citation>
    <scope>IDENTIFICATION</scope>
</reference>
<keyword evidence="8 11" id="KW-0727">SH2 domain</keyword>
<evidence type="ECO:0000256" key="12">
    <source>
        <dbReference type="PROSITE-ProRule" id="PRU00192"/>
    </source>
</evidence>
<evidence type="ECO:0000256" key="3">
    <source>
        <dbReference type="ARBA" id="ARBA00022658"/>
    </source>
</evidence>
<keyword evidence="5" id="KW-0677">Repeat</keyword>
<evidence type="ECO:0000259" key="17">
    <source>
        <dbReference type="PROSITE" id="PS50003"/>
    </source>
</evidence>
<dbReference type="PRINTS" id="PR00452">
    <property type="entry name" value="SH3DOMAIN"/>
</dbReference>
<dbReference type="SMART" id="SM00233">
    <property type="entry name" value="PH"/>
    <property type="match status" value="1"/>
</dbReference>
<dbReference type="SUPFAM" id="SSF50729">
    <property type="entry name" value="PH domain-like"/>
    <property type="match status" value="1"/>
</dbReference>
<dbReference type="STRING" id="9541.ENSMFAP00000015638"/>
<keyword evidence="7" id="KW-0862">Zinc</keyword>